<dbReference type="CDD" id="cd00081">
    <property type="entry name" value="Hint"/>
    <property type="match status" value="1"/>
</dbReference>
<evidence type="ECO:0000256" key="1">
    <source>
        <dbReference type="SAM" id="MobiDB-lite"/>
    </source>
</evidence>
<dbReference type="SUPFAM" id="SSF51294">
    <property type="entry name" value="Hedgehog/intein (Hint) domain"/>
    <property type="match status" value="1"/>
</dbReference>
<evidence type="ECO:0000313" key="4">
    <source>
        <dbReference type="Proteomes" id="UP000064920"/>
    </source>
</evidence>
<dbReference type="KEGG" id="cmar:IMCC12053_2410"/>
<proteinExistence type="predicted"/>
<dbReference type="GO" id="GO:0004355">
    <property type="term" value="F:glutamate synthase (NADPH) activity"/>
    <property type="evidence" value="ECO:0007669"/>
    <property type="project" value="UniProtKB-EC"/>
</dbReference>
<protein>
    <submittedName>
        <fullName evidence="3">Glutamate synthase [NADPH] large chain</fullName>
        <ecNumber evidence="3">1.4.1.13</ecNumber>
    </submittedName>
</protein>
<name>A0A0N7HIW5_9RHOB</name>
<organism evidence="3 4">
    <name type="scientific">Celeribacter marinus</name>
    <dbReference type="NCBI Taxonomy" id="1397108"/>
    <lineage>
        <taxon>Bacteria</taxon>
        <taxon>Pseudomonadati</taxon>
        <taxon>Pseudomonadota</taxon>
        <taxon>Alphaproteobacteria</taxon>
        <taxon>Rhodobacterales</taxon>
        <taxon>Roseobacteraceae</taxon>
        <taxon>Celeribacter</taxon>
    </lineage>
</organism>
<evidence type="ECO:0000313" key="3">
    <source>
        <dbReference type="EMBL" id="ALI56357.1"/>
    </source>
</evidence>
<dbReference type="Gene3D" id="2.170.16.10">
    <property type="entry name" value="Hedgehog/Intein (Hint) domain"/>
    <property type="match status" value="1"/>
</dbReference>
<dbReference type="Proteomes" id="UP000064920">
    <property type="component" value="Chromosome"/>
</dbReference>
<keyword evidence="3" id="KW-0560">Oxidoreductase</keyword>
<dbReference type="AlphaFoldDB" id="A0A0N7HIW5"/>
<dbReference type="RefSeq" id="WP_062219282.1">
    <property type="nucleotide sequence ID" value="NZ_CP012023.1"/>
</dbReference>
<dbReference type="InterPro" id="IPR028992">
    <property type="entry name" value="Hedgehog/Intein_dom"/>
</dbReference>
<gene>
    <name evidence="3" type="ORF">IMCC12053_2410</name>
</gene>
<dbReference type="Pfam" id="PF13403">
    <property type="entry name" value="Hint_2"/>
    <property type="match status" value="1"/>
</dbReference>
<dbReference type="STRING" id="1397108.IMCC12053_2410"/>
<accession>A0A0N7HIW5</accession>
<keyword evidence="4" id="KW-1185">Reference proteome</keyword>
<dbReference type="EC" id="1.4.1.13" evidence="3"/>
<dbReference type="InterPro" id="IPR036844">
    <property type="entry name" value="Hint_dom_sf"/>
</dbReference>
<evidence type="ECO:0000259" key="2">
    <source>
        <dbReference type="Pfam" id="PF13403"/>
    </source>
</evidence>
<feature type="compositionally biased region" description="Low complexity" evidence="1">
    <location>
        <begin position="1"/>
        <end position="13"/>
    </location>
</feature>
<dbReference type="EMBL" id="CP012023">
    <property type="protein sequence ID" value="ALI56357.1"/>
    <property type="molecule type" value="Genomic_DNA"/>
</dbReference>
<sequence>MATTTTPQHEQTTGNAQPVQNLSVYPAQAFRVTDGANQGDAIGPSDELELADTYMLAANAHRLRLALQITDETLSIGQGSEVGRDGARLHLDCAATFMTLDGSTLEALIIVETDDSDNIAACYMLPFAPLDEKQTYSLVNIDRQSPRTRLAEIACVAFTRGTHITMANGKQVLIEDLNVGDRVLTRDHGAREIRWIGQQTMRATGAFAPITIKEGVLNNAADLVVSPNHRIFIYQRNDRIKAGRAEVLVKARLLVNGVDVVQSDGGFVDYFQVLFDQHEIIYAEGIAAESMFVDKQAKTYLPSEVHAHLSGHAMSGERPRAIDITDGMLDSANAVELLRAASRG</sequence>
<reference evidence="3 4" key="1">
    <citation type="submission" date="2015-05" db="EMBL/GenBank/DDBJ databases">
        <authorList>
            <person name="Wang D.B."/>
            <person name="Wang M."/>
        </authorList>
    </citation>
    <scope>NUCLEOTIDE SEQUENCE [LARGE SCALE GENOMIC DNA]</scope>
    <source>
        <strain evidence="3 4">IMCC 12053</strain>
    </source>
</reference>
<feature type="region of interest" description="Disordered" evidence="1">
    <location>
        <begin position="1"/>
        <end position="20"/>
    </location>
</feature>
<feature type="domain" description="Hedgehog/Intein (Hint)" evidence="2">
    <location>
        <begin position="157"/>
        <end position="293"/>
    </location>
</feature>
<dbReference type="PATRIC" id="fig|1397108.4.peg.2465"/>